<dbReference type="AlphaFoldDB" id="A0A3N4I5R2"/>
<dbReference type="EMBL" id="ML119698">
    <property type="protein sequence ID" value="RPA79511.1"/>
    <property type="molecule type" value="Genomic_DNA"/>
</dbReference>
<sequence length="303" mass="34074">MNPDSNLLCEVKWGRKAFQNPQDKERHRLLTHCNLVINVYACNDKLSGLSGRDEAPHVKIYRSLDLKFHCAVQGCNNAEIDRFVFIRHCKQHLPPLSLKDGCNLVTPGSLAKSPATDVKLSGSLTRSMTAVSKATKRRLLSRTKQNPVLTRLEPFGQPETVHPLHLFTSTRNSNSTSTSFIPEIATPKLDWRNLHSPVSPQNKDAGTQTVPFSETKQILTTIPPTAASTNLKRKLKADPDPVGTVEEMKARLRSEYQRILFEESMKTMKDPEADWDASSRRREKMAAYFHETMDFLDAMGCGS</sequence>
<evidence type="ECO:0000313" key="2">
    <source>
        <dbReference type="Proteomes" id="UP000275078"/>
    </source>
</evidence>
<keyword evidence="2" id="KW-1185">Reference proteome</keyword>
<name>A0A3N4I5R2_ASCIM</name>
<organism evidence="1 2">
    <name type="scientific">Ascobolus immersus RN42</name>
    <dbReference type="NCBI Taxonomy" id="1160509"/>
    <lineage>
        <taxon>Eukaryota</taxon>
        <taxon>Fungi</taxon>
        <taxon>Dikarya</taxon>
        <taxon>Ascomycota</taxon>
        <taxon>Pezizomycotina</taxon>
        <taxon>Pezizomycetes</taxon>
        <taxon>Pezizales</taxon>
        <taxon>Ascobolaceae</taxon>
        <taxon>Ascobolus</taxon>
    </lineage>
</organism>
<dbReference type="Proteomes" id="UP000275078">
    <property type="component" value="Unassembled WGS sequence"/>
</dbReference>
<evidence type="ECO:0000313" key="1">
    <source>
        <dbReference type="EMBL" id="RPA79511.1"/>
    </source>
</evidence>
<gene>
    <name evidence="1" type="ORF">BJ508DRAFT_308270</name>
</gene>
<reference evidence="1 2" key="1">
    <citation type="journal article" date="2018" name="Nat. Ecol. Evol.">
        <title>Pezizomycetes genomes reveal the molecular basis of ectomycorrhizal truffle lifestyle.</title>
        <authorList>
            <person name="Murat C."/>
            <person name="Payen T."/>
            <person name="Noel B."/>
            <person name="Kuo A."/>
            <person name="Morin E."/>
            <person name="Chen J."/>
            <person name="Kohler A."/>
            <person name="Krizsan K."/>
            <person name="Balestrini R."/>
            <person name="Da Silva C."/>
            <person name="Montanini B."/>
            <person name="Hainaut M."/>
            <person name="Levati E."/>
            <person name="Barry K.W."/>
            <person name="Belfiori B."/>
            <person name="Cichocki N."/>
            <person name="Clum A."/>
            <person name="Dockter R.B."/>
            <person name="Fauchery L."/>
            <person name="Guy J."/>
            <person name="Iotti M."/>
            <person name="Le Tacon F."/>
            <person name="Lindquist E.A."/>
            <person name="Lipzen A."/>
            <person name="Malagnac F."/>
            <person name="Mello A."/>
            <person name="Molinier V."/>
            <person name="Miyauchi S."/>
            <person name="Poulain J."/>
            <person name="Riccioni C."/>
            <person name="Rubini A."/>
            <person name="Sitrit Y."/>
            <person name="Splivallo R."/>
            <person name="Traeger S."/>
            <person name="Wang M."/>
            <person name="Zifcakova L."/>
            <person name="Wipf D."/>
            <person name="Zambonelli A."/>
            <person name="Paolocci F."/>
            <person name="Nowrousian M."/>
            <person name="Ottonello S."/>
            <person name="Baldrian P."/>
            <person name="Spatafora J.W."/>
            <person name="Henrissat B."/>
            <person name="Nagy L.G."/>
            <person name="Aury J.M."/>
            <person name="Wincker P."/>
            <person name="Grigoriev I.V."/>
            <person name="Bonfante P."/>
            <person name="Martin F.M."/>
        </authorList>
    </citation>
    <scope>NUCLEOTIDE SEQUENCE [LARGE SCALE GENOMIC DNA]</scope>
    <source>
        <strain evidence="1 2">RN42</strain>
    </source>
</reference>
<proteinExistence type="predicted"/>
<accession>A0A3N4I5R2</accession>
<protein>
    <submittedName>
        <fullName evidence="1">Uncharacterized protein</fullName>
    </submittedName>
</protein>